<accession>A0A158I7P2</accession>
<sequence>MGAPEITHFGIQVNEFYAMRETVMRNLDVFVMQAVAFQISRMDAMQECLLDSSFLRMAK</sequence>
<evidence type="ECO:0000313" key="2">
    <source>
        <dbReference type="Proteomes" id="UP000054893"/>
    </source>
</evidence>
<dbReference type="EMBL" id="FCOC02000027">
    <property type="protein sequence ID" value="SAL52060.1"/>
    <property type="molecule type" value="Genomic_DNA"/>
</dbReference>
<dbReference type="Proteomes" id="UP000054893">
    <property type="component" value="Unassembled WGS sequence"/>
</dbReference>
<reference evidence="1 2" key="1">
    <citation type="submission" date="2016-01" db="EMBL/GenBank/DDBJ databases">
        <authorList>
            <person name="Oliw E.H."/>
        </authorList>
    </citation>
    <scope>NUCLEOTIDE SEQUENCE [LARGE SCALE GENOMIC DNA]</scope>
    <source>
        <strain evidence="1">LMG 22029</strain>
    </source>
</reference>
<proteinExistence type="predicted"/>
<name>A0A158I7P2_CABSO</name>
<gene>
    <name evidence="1" type="ORF">AWB64_05587</name>
</gene>
<dbReference type="AlphaFoldDB" id="A0A158I7P2"/>
<organism evidence="1 2">
    <name type="scientific">Caballeronia sordidicola</name>
    <name type="common">Burkholderia sordidicola</name>
    <dbReference type="NCBI Taxonomy" id="196367"/>
    <lineage>
        <taxon>Bacteria</taxon>
        <taxon>Pseudomonadati</taxon>
        <taxon>Pseudomonadota</taxon>
        <taxon>Betaproteobacteria</taxon>
        <taxon>Burkholderiales</taxon>
        <taxon>Burkholderiaceae</taxon>
        <taxon>Caballeronia</taxon>
    </lineage>
</organism>
<evidence type="ECO:0000313" key="1">
    <source>
        <dbReference type="EMBL" id="SAL52060.1"/>
    </source>
</evidence>
<protein>
    <submittedName>
        <fullName evidence="1">Uncharacterized protein</fullName>
    </submittedName>
</protein>